<organism evidence="2 3">
    <name type="scientific">Fonsecaea erecta</name>
    <dbReference type="NCBI Taxonomy" id="1367422"/>
    <lineage>
        <taxon>Eukaryota</taxon>
        <taxon>Fungi</taxon>
        <taxon>Dikarya</taxon>
        <taxon>Ascomycota</taxon>
        <taxon>Pezizomycotina</taxon>
        <taxon>Eurotiomycetes</taxon>
        <taxon>Chaetothyriomycetidae</taxon>
        <taxon>Chaetothyriales</taxon>
        <taxon>Herpotrichiellaceae</taxon>
        <taxon>Fonsecaea</taxon>
    </lineage>
</organism>
<gene>
    <name evidence="2" type="ORF">AYL99_07802</name>
</gene>
<dbReference type="Proteomes" id="UP000078343">
    <property type="component" value="Unassembled WGS sequence"/>
</dbReference>
<dbReference type="Pfam" id="PF00190">
    <property type="entry name" value="Cupin_1"/>
    <property type="match status" value="1"/>
</dbReference>
<dbReference type="SUPFAM" id="SSF51182">
    <property type="entry name" value="RmlC-like cupins"/>
    <property type="match status" value="1"/>
</dbReference>
<dbReference type="CDD" id="cd02219">
    <property type="entry name" value="cupin_YjlB-like"/>
    <property type="match status" value="1"/>
</dbReference>
<feature type="domain" description="Cupin type-1" evidence="1">
    <location>
        <begin position="78"/>
        <end position="157"/>
    </location>
</feature>
<dbReference type="InterPro" id="IPR047121">
    <property type="entry name" value="YjiB-like"/>
</dbReference>
<accession>A0A178ZGE6</accession>
<proteinExistence type="predicted"/>
<name>A0A178ZGE6_9EURO</name>
<dbReference type="Gene3D" id="2.60.120.10">
    <property type="entry name" value="Jelly Rolls"/>
    <property type="match status" value="1"/>
</dbReference>
<dbReference type="RefSeq" id="XP_018692079.1">
    <property type="nucleotide sequence ID" value="XM_018839311.1"/>
</dbReference>
<dbReference type="InterPro" id="IPR006045">
    <property type="entry name" value="Cupin_1"/>
</dbReference>
<dbReference type="PANTHER" id="PTHR36448:SF3">
    <property type="entry name" value="CUPIN TYPE-2 DOMAIN-CONTAINING PROTEIN"/>
    <property type="match status" value="1"/>
</dbReference>
<keyword evidence="3" id="KW-1185">Reference proteome</keyword>
<dbReference type="InterPro" id="IPR014710">
    <property type="entry name" value="RmlC-like_jellyroll"/>
</dbReference>
<dbReference type="GeneID" id="30011970"/>
<sequence>MVEVKKYHLPPTSLVPNSPHALLHYPGLLSSTATSTTSTSSTSPGEKESIASRAHDLFTANGWETQWIFRYGPSQRSHYHSRVHECMAVLTGTATIRFGVADTVADLEASTYGAGREEGGVEVEARAGDVFVLPAGTAHKTFNTSPAAEFKLLTPGDGHAVATGGGGEEGRTRSVKDTLDSVELSGFTMIGAYPKGGGQWDFAQGGEDEGHFDKVWAVPKPENDPVLGKAEEGLVGQWH</sequence>
<dbReference type="OrthoDB" id="2446447at2759"/>
<dbReference type="InterPro" id="IPR011051">
    <property type="entry name" value="RmlC_Cupin_sf"/>
</dbReference>
<comment type="caution">
    <text evidence="2">The sequence shown here is derived from an EMBL/GenBank/DDBJ whole genome shotgun (WGS) entry which is preliminary data.</text>
</comment>
<dbReference type="PANTHER" id="PTHR36448">
    <property type="entry name" value="BLR7373 PROTEIN"/>
    <property type="match status" value="1"/>
</dbReference>
<dbReference type="EMBL" id="LVYI01000006">
    <property type="protein sequence ID" value="OAP58712.1"/>
    <property type="molecule type" value="Genomic_DNA"/>
</dbReference>
<evidence type="ECO:0000313" key="3">
    <source>
        <dbReference type="Proteomes" id="UP000078343"/>
    </source>
</evidence>
<evidence type="ECO:0000259" key="1">
    <source>
        <dbReference type="Pfam" id="PF00190"/>
    </source>
</evidence>
<reference evidence="2 3" key="1">
    <citation type="submission" date="2016-04" db="EMBL/GenBank/DDBJ databases">
        <title>Draft genome of Fonsecaea erecta CBS 125763.</title>
        <authorList>
            <person name="Weiss V.A."/>
            <person name="Vicente V.A."/>
            <person name="Raittz R.T."/>
            <person name="Moreno L.F."/>
            <person name="De Souza E.M."/>
            <person name="Pedrosa F.O."/>
            <person name="Steffens M.B."/>
            <person name="Faoro H."/>
            <person name="Tadra-Sfeir M.Z."/>
            <person name="Najafzadeh M.J."/>
            <person name="Felipe M.S."/>
            <person name="Teixeira M."/>
            <person name="Sun J."/>
            <person name="Xi L."/>
            <person name="Gomes R."/>
            <person name="De Azevedo C.M."/>
            <person name="Salgado C.G."/>
            <person name="Da Silva M.B."/>
            <person name="Nascimento M.F."/>
            <person name="Queiroz-Telles F."/>
            <person name="Attili D.S."/>
            <person name="Gorbushina A."/>
        </authorList>
    </citation>
    <scope>NUCLEOTIDE SEQUENCE [LARGE SCALE GENOMIC DNA]</scope>
    <source>
        <strain evidence="2 3">CBS 125763</strain>
    </source>
</reference>
<evidence type="ECO:0000313" key="2">
    <source>
        <dbReference type="EMBL" id="OAP58712.1"/>
    </source>
</evidence>
<protein>
    <recommendedName>
        <fullName evidence="1">Cupin type-1 domain-containing protein</fullName>
    </recommendedName>
</protein>
<dbReference type="AlphaFoldDB" id="A0A178ZGE6"/>